<dbReference type="EMBL" id="JAHESC010000050">
    <property type="protein sequence ID" value="MBT1689863.1"/>
    <property type="molecule type" value="Genomic_DNA"/>
</dbReference>
<keyword evidence="2" id="KW-0229">DNA integration</keyword>
<dbReference type="InterPro" id="IPR010998">
    <property type="entry name" value="Integrase_recombinase_N"/>
</dbReference>
<evidence type="ECO:0000256" key="1">
    <source>
        <dbReference type="ARBA" id="ARBA00008857"/>
    </source>
</evidence>
<dbReference type="AlphaFoldDB" id="A0AAP2DDR0"/>
<dbReference type="Pfam" id="PF22022">
    <property type="entry name" value="Phage_int_M"/>
    <property type="match status" value="1"/>
</dbReference>
<dbReference type="CDD" id="cd00801">
    <property type="entry name" value="INT_P4_C"/>
    <property type="match status" value="1"/>
</dbReference>
<evidence type="ECO:0000259" key="5">
    <source>
        <dbReference type="PROSITE" id="PS51898"/>
    </source>
</evidence>
<gene>
    <name evidence="6" type="ORF">KK078_25095</name>
</gene>
<evidence type="ECO:0000256" key="2">
    <source>
        <dbReference type="ARBA" id="ARBA00022908"/>
    </source>
</evidence>
<dbReference type="PROSITE" id="PS51898">
    <property type="entry name" value="TYR_RECOMBINASE"/>
    <property type="match status" value="1"/>
</dbReference>
<feature type="domain" description="Tyr recombinase" evidence="5">
    <location>
        <begin position="200"/>
        <end position="383"/>
    </location>
</feature>
<evidence type="ECO:0000313" key="6">
    <source>
        <dbReference type="EMBL" id="MBT1689863.1"/>
    </source>
</evidence>
<organism evidence="6 7">
    <name type="scientific">Dawidia soli</name>
    <dbReference type="NCBI Taxonomy" id="2782352"/>
    <lineage>
        <taxon>Bacteria</taxon>
        <taxon>Pseudomonadati</taxon>
        <taxon>Bacteroidota</taxon>
        <taxon>Cytophagia</taxon>
        <taxon>Cytophagales</taxon>
        <taxon>Chryseotaleaceae</taxon>
        <taxon>Dawidia</taxon>
    </lineage>
</organism>
<dbReference type="Gene3D" id="3.30.160.390">
    <property type="entry name" value="Integrase, DNA-binding domain"/>
    <property type="match status" value="1"/>
</dbReference>
<accession>A0AAP2DDR0</accession>
<comment type="caution">
    <text evidence="6">The sequence shown here is derived from an EMBL/GenBank/DDBJ whole genome shotgun (WGS) entry which is preliminary data.</text>
</comment>
<dbReference type="Gene3D" id="1.10.443.10">
    <property type="entry name" value="Intergrase catalytic core"/>
    <property type="match status" value="1"/>
</dbReference>
<dbReference type="GO" id="GO:0006310">
    <property type="term" value="P:DNA recombination"/>
    <property type="evidence" value="ECO:0007669"/>
    <property type="project" value="UniProtKB-KW"/>
</dbReference>
<dbReference type="Pfam" id="PF00589">
    <property type="entry name" value="Phage_integrase"/>
    <property type="match status" value="1"/>
</dbReference>
<dbReference type="Pfam" id="PF13356">
    <property type="entry name" value="Arm-DNA-bind_3"/>
    <property type="match status" value="1"/>
</dbReference>
<proteinExistence type="inferred from homology"/>
<dbReference type="InterPro" id="IPR038488">
    <property type="entry name" value="Integrase_DNA-bd_sf"/>
</dbReference>
<dbReference type="GO" id="GO:0003677">
    <property type="term" value="F:DNA binding"/>
    <property type="evidence" value="ECO:0007669"/>
    <property type="project" value="UniProtKB-KW"/>
</dbReference>
<dbReference type="InterPro" id="IPR011010">
    <property type="entry name" value="DNA_brk_join_enz"/>
</dbReference>
<dbReference type="InterPro" id="IPR013762">
    <property type="entry name" value="Integrase-like_cat_sf"/>
</dbReference>
<evidence type="ECO:0000256" key="4">
    <source>
        <dbReference type="ARBA" id="ARBA00023172"/>
    </source>
</evidence>
<dbReference type="PANTHER" id="PTHR30629">
    <property type="entry name" value="PROPHAGE INTEGRASE"/>
    <property type="match status" value="1"/>
</dbReference>
<keyword evidence="7" id="KW-1185">Reference proteome</keyword>
<dbReference type="Gene3D" id="1.10.150.130">
    <property type="match status" value="1"/>
</dbReference>
<dbReference type="PANTHER" id="PTHR30629:SF2">
    <property type="entry name" value="PROPHAGE INTEGRASE INTS-RELATED"/>
    <property type="match status" value="1"/>
</dbReference>
<reference evidence="6 7" key="1">
    <citation type="submission" date="2021-05" db="EMBL/GenBank/DDBJ databases">
        <title>A Polyphasic approach of four new species of the genus Ohtaekwangia: Ohtaekwangia histidinii sp. nov., Ohtaekwangia cretensis sp. nov., Ohtaekwangia indiensis sp. nov., Ohtaekwangia reichenbachii sp. nov. from diverse environment.</title>
        <authorList>
            <person name="Octaviana S."/>
        </authorList>
    </citation>
    <scope>NUCLEOTIDE SEQUENCE [LARGE SCALE GENOMIC DNA]</scope>
    <source>
        <strain evidence="6 7">PWU37</strain>
    </source>
</reference>
<dbReference type="InterPro" id="IPR053876">
    <property type="entry name" value="Phage_int_M"/>
</dbReference>
<name>A0AAP2DDR0_9BACT</name>
<keyword evidence="4" id="KW-0233">DNA recombination</keyword>
<dbReference type="GO" id="GO:0015074">
    <property type="term" value="P:DNA integration"/>
    <property type="evidence" value="ECO:0007669"/>
    <property type="project" value="UniProtKB-KW"/>
</dbReference>
<dbReference type="InterPro" id="IPR002104">
    <property type="entry name" value="Integrase_catalytic"/>
</dbReference>
<protein>
    <submittedName>
        <fullName evidence="6">Tyrosine-type recombinase/integrase</fullName>
    </submittedName>
</protein>
<dbReference type="InterPro" id="IPR050808">
    <property type="entry name" value="Phage_Integrase"/>
</dbReference>
<sequence length="392" mass="45530">MTLTCTECKNAQPRPRPYKLNDNAGLYLEVSPNRNKHWRQRYTFNGKENRIALGKYPIVTLAEAREKRDANLKLLSLGIDPSNERKEQKRLEQFNASQTVELVAREWWAVWESRWSRKYAQTKLYHLETYVFPKIGRMAIGKVKASDFIPALRVLESRGLFKTAKKVKQTFSQVMDYSVQTDRREYNFVPALKGVLRRHRSTPFASIKTNELPGLLSAIKGNIARLFRPTVLAILLMLLTFVRTRELIEATWDEFNFEKAEWLIPAHRMKMGVAHTVPLARQAIGILREQRQYAGNSKFVFPSVYKPGKPMSNGTILKALERMGYKGRMTGHGFRSLAMTTIKEQLGYRHEVVDRQLAHAPGNEVDRAYDRAQYLSERREMMQKWADYIDSL</sequence>
<dbReference type="Proteomes" id="UP001319180">
    <property type="component" value="Unassembled WGS sequence"/>
</dbReference>
<comment type="similarity">
    <text evidence="1">Belongs to the 'phage' integrase family.</text>
</comment>
<dbReference type="SUPFAM" id="SSF56349">
    <property type="entry name" value="DNA breaking-rejoining enzymes"/>
    <property type="match status" value="1"/>
</dbReference>
<evidence type="ECO:0000256" key="3">
    <source>
        <dbReference type="ARBA" id="ARBA00023125"/>
    </source>
</evidence>
<keyword evidence="3" id="KW-0238">DNA-binding</keyword>
<evidence type="ECO:0000313" key="7">
    <source>
        <dbReference type="Proteomes" id="UP001319180"/>
    </source>
</evidence>
<dbReference type="RefSeq" id="WP_254093086.1">
    <property type="nucleotide sequence ID" value="NZ_JAHESC010000050.1"/>
</dbReference>
<dbReference type="InterPro" id="IPR025166">
    <property type="entry name" value="Integrase_DNA_bind_dom"/>
</dbReference>